<proteinExistence type="predicted"/>
<sequence length="411" mass="46036">MLKWGLKWFRIGAEIGMGLGAEMGVEMGAFGHQVRICIRKFCKALEEAAFRPVLHHYDGSKNAGLARSCAEQRCGLYFSRQRPVGIHISNETLRALNGTVTVRPLPIGSSVSGKLLYFEQDNGGGYSIALQDEEALRQTPEEKARAEKELEEKMKQQKAEYELFTLEFLLRQPYQPLFLKSLTVRPLPIGSSVSGKLLYFEQDNGGGYSIALQVHPFIFSLQLFKNLNDMEDQERAANVPGGHVKPALTFGQSAEIPAIKAKLYLPIHESVYDVPRGKPHILSQRCLTTQEETQTESAFIDKTVKICQDNIHSDPGNEKDHLKVTLLRIDPSLQALFLSDNAPFVFLGFGLLCAAFAVKRLATEFEERKHERIRKEIEEREHEEEQDIINEVGKGECDKASFDGVSNAPGS</sequence>
<reference evidence="2" key="2">
    <citation type="submission" date="2022-01" db="EMBL/GenBank/DDBJ databases">
        <authorList>
            <person name="Yamashiro T."/>
            <person name="Shiraishi A."/>
            <person name="Satake H."/>
            <person name="Nakayama K."/>
        </authorList>
    </citation>
    <scope>NUCLEOTIDE SEQUENCE</scope>
</reference>
<gene>
    <name evidence="2" type="ORF">Tco_0821440</name>
</gene>
<dbReference type="EMBL" id="BQNB010012182">
    <property type="protein sequence ID" value="GJT00271.1"/>
    <property type="molecule type" value="Genomic_DNA"/>
</dbReference>
<evidence type="ECO:0000313" key="2">
    <source>
        <dbReference type="EMBL" id="GJT00271.1"/>
    </source>
</evidence>
<organism evidence="2 3">
    <name type="scientific">Tanacetum coccineum</name>
    <dbReference type="NCBI Taxonomy" id="301880"/>
    <lineage>
        <taxon>Eukaryota</taxon>
        <taxon>Viridiplantae</taxon>
        <taxon>Streptophyta</taxon>
        <taxon>Embryophyta</taxon>
        <taxon>Tracheophyta</taxon>
        <taxon>Spermatophyta</taxon>
        <taxon>Magnoliopsida</taxon>
        <taxon>eudicotyledons</taxon>
        <taxon>Gunneridae</taxon>
        <taxon>Pentapetalae</taxon>
        <taxon>asterids</taxon>
        <taxon>campanulids</taxon>
        <taxon>Asterales</taxon>
        <taxon>Asteraceae</taxon>
        <taxon>Asteroideae</taxon>
        <taxon>Anthemideae</taxon>
        <taxon>Anthemidinae</taxon>
        <taxon>Tanacetum</taxon>
    </lineage>
</organism>
<keyword evidence="3" id="KW-1185">Reference proteome</keyword>
<evidence type="ECO:0000313" key="3">
    <source>
        <dbReference type="Proteomes" id="UP001151760"/>
    </source>
</evidence>
<name>A0ABQ5AGF8_9ASTR</name>
<keyword evidence="1" id="KW-0175">Coiled coil</keyword>
<reference evidence="2" key="1">
    <citation type="journal article" date="2022" name="Int. J. Mol. Sci.">
        <title>Draft Genome of Tanacetum Coccineum: Genomic Comparison of Closely Related Tanacetum-Family Plants.</title>
        <authorList>
            <person name="Yamashiro T."/>
            <person name="Shiraishi A."/>
            <person name="Nakayama K."/>
            <person name="Satake H."/>
        </authorList>
    </citation>
    <scope>NUCLEOTIDE SEQUENCE</scope>
</reference>
<dbReference type="Proteomes" id="UP001151760">
    <property type="component" value="Unassembled WGS sequence"/>
</dbReference>
<accession>A0ABQ5AGF8</accession>
<evidence type="ECO:0000256" key="1">
    <source>
        <dbReference type="SAM" id="Coils"/>
    </source>
</evidence>
<feature type="coiled-coil region" evidence="1">
    <location>
        <begin position="136"/>
        <end position="167"/>
    </location>
</feature>
<protein>
    <submittedName>
        <fullName evidence="2">Uncharacterized protein</fullName>
    </submittedName>
</protein>
<comment type="caution">
    <text evidence="2">The sequence shown here is derived from an EMBL/GenBank/DDBJ whole genome shotgun (WGS) entry which is preliminary data.</text>
</comment>